<proteinExistence type="inferred from homology"/>
<accession>A0A3M7FF11</accession>
<evidence type="ECO:0000256" key="7">
    <source>
        <dbReference type="RuleBase" id="RU367030"/>
    </source>
</evidence>
<comment type="catalytic activity">
    <reaction evidence="6 7">
        <text>beta-D-fructose 6-phosphate = dihydroxyacetone + D-glyceraldehyde 3-phosphate</text>
        <dbReference type="Rhea" id="RHEA:28002"/>
        <dbReference type="ChEBI" id="CHEBI:16016"/>
        <dbReference type="ChEBI" id="CHEBI:57634"/>
        <dbReference type="ChEBI" id="CHEBI:59776"/>
    </reaction>
</comment>
<dbReference type="Gene3D" id="1.20.930.60">
    <property type="match status" value="1"/>
</dbReference>
<organism evidence="10 11">
    <name type="scientific">Hortaea werneckii</name>
    <name type="common">Black yeast</name>
    <name type="synonym">Cladosporium werneckii</name>
    <dbReference type="NCBI Taxonomy" id="91943"/>
    <lineage>
        <taxon>Eukaryota</taxon>
        <taxon>Fungi</taxon>
        <taxon>Dikarya</taxon>
        <taxon>Ascomycota</taxon>
        <taxon>Pezizomycotina</taxon>
        <taxon>Dothideomycetes</taxon>
        <taxon>Dothideomycetidae</taxon>
        <taxon>Mycosphaerellales</taxon>
        <taxon>Teratosphaeriaceae</taxon>
        <taxon>Hortaea</taxon>
    </lineage>
</organism>
<feature type="domain" description="Damage-control phosphatase ARMT1-like metal-binding" evidence="9">
    <location>
        <begin position="23"/>
        <end position="453"/>
    </location>
</feature>
<evidence type="ECO:0000256" key="3">
    <source>
        <dbReference type="ARBA" id="ARBA00022723"/>
    </source>
</evidence>
<comment type="function">
    <text evidence="7">Metal-dependent phosphatase that shows phosphatase activity against several substrates, including fructose-1-phosphate and fructose-6-phosphate. Its preference for fructose-1-phosphate, a strong glycating agent that causes DNA damage rather than a canonical yeast metabolite, suggests a damage-control function in hexose phosphate metabolism.</text>
</comment>
<dbReference type="PANTHER" id="PTHR12260:SF6">
    <property type="entry name" value="DAMAGE-CONTROL PHOSPHATASE ARMT1"/>
    <property type="match status" value="1"/>
</dbReference>
<dbReference type="Gene3D" id="3.40.50.10880">
    <property type="entry name" value="Uncharacterised protein PF01937, DUF89, domain 3"/>
    <property type="match status" value="1"/>
</dbReference>
<dbReference type="VEuPathDB" id="FungiDB:BTJ68_04186"/>
<sequence>MELDTKTPPSHTSDKNSFGFISARDRWPVILTGAIDDVHKAVTAASEPEKVAEGKKIVSGLASLKYEIQHDRQLTPLIDDGGADIAGYNKELEQRGNPTWFNVAWLYAECYLYRRMATLFNTSTHWKGYDVFFQQKESTFRSSRPAVLELAARYNDMTRQFTSADSAIAHATAAEREQAESALFREMCEICLWGNATDLSLLTNLSYEDIQKLQGAESRKANEDKILVNDFPAAFQTLEAAKRADPKGNRRVDIVLDNAGFELFVDLVLAGYLLHSNLATQIILHPKNIPWFVSDVIPADFGSLLSNLYNAKTFYETPSASEQLSQGETFLPTPLSEKETSNLADLFQDWSTLHAEGKILLRPHPFWTECGSYWRLPTTAPGLYSDLQSSELVIFKGDLNYRKLTGDAMWDPTTRFEEAIGPLGTPGSGVRTLALRTCKADVVVGLPGGKDEELRGEEGREGPRKWAWSGKWAVEFFGKMSSGRLLRRRGDSPHGKLSSPLSNPRDPIHFTRAAFRQPPRRS</sequence>
<comment type="catalytic activity">
    <reaction evidence="1 7">
        <text>beta-D-fructose 1-phosphate + H2O = D-fructose + phosphate</text>
        <dbReference type="Rhea" id="RHEA:35603"/>
        <dbReference type="ChEBI" id="CHEBI:15377"/>
        <dbReference type="ChEBI" id="CHEBI:37721"/>
        <dbReference type="ChEBI" id="CHEBI:43474"/>
        <dbReference type="ChEBI" id="CHEBI:138881"/>
    </reaction>
</comment>
<dbReference type="InterPro" id="IPR039763">
    <property type="entry name" value="ARMT1"/>
</dbReference>
<dbReference type="GO" id="GO:0006974">
    <property type="term" value="P:DNA damage response"/>
    <property type="evidence" value="ECO:0007669"/>
    <property type="project" value="TreeGrafter"/>
</dbReference>
<evidence type="ECO:0000313" key="11">
    <source>
        <dbReference type="Proteomes" id="UP000268823"/>
    </source>
</evidence>
<evidence type="ECO:0000256" key="1">
    <source>
        <dbReference type="ARBA" id="ARBA00001326"/>
    </source>
</evidence>
<comment type="cofactor">
    <cofactor evidence="7">
        <name>Mn(2+)</name>
        <dbReference type="ChEBI" id="CHEBI:29035"/>
    </cofactor>
    <cofactor evidence="7">
        <name>Ni(2+)</name>
        <dbReference type="ChEBI" id="CHEBI:49786"/>
    </cofactor>
</comment>
<comment type="caution">
    <text evidence="10">The sequence shown here is derived from an EMBL/GenBank/DDBJ whole genome shotgun (WGS) entry which is preliminary data.</text>
</comment>
<evidence type="ECO:0000256" key="2">
    <source>
        <dbReference type="ARBA" id="ARBA00009519"/>
    </source>
</evidence>
<dbReference type="FunFam" id="1.20.930.60:FF:000002">
    <property type="entry name" value="Protein-glutamate O-methyltransferase C1393.13"/>
    <property type="match status" value="1"/>
</dbReference>
<comment type="similarity">
    <text evidence="2 7">Belongs to the damage-control phosphatase family. Sugar phosphate phosphatase III subfamily.</text>
</comment>
<dbReference type="GO" id="GO:0005634">
    <property type="term" value="C:nucleus"/>
    <property type="evidence" value="ECO:0007669"/>
    <property type="project" value="TreeGrafter"/>
</dbReference>
<dbReference type="GO" id="GO:0097023">
    <property type="term" value="F:fructose 6-phosphate aldolase activity"/>
    <property type="evidence" value="ECO:0007669"/>
    <property type="project" value="RHEA"/>
</dbReference>
<dbReference type="InterPro" id="IPR002791">
    <property type="entry name" value="ARMT1-like_metal-bd"/>
</dbReference>
<dbReference type="Pfam" id="PF01937">
    <property type="entry name" value="ARMT1-like_dom"/>
    <property type="match status" value="1"/>
</dbReference>
<dbReference type="SUPFAM" id="SSF111321">
    <property type="entry name" value="AF1104-like"/>
    <property type="match status" value="1"/>
</dbReference>
<dbReference type="AlphaFoldDB" id="A0A3M7FF11"/>
<evidence type="ECO:0000256" key="8">
    <source>
        <dbReference type="SAM" id="MobiDB-lite"/>
    </source>
</evidence>
<evidence type="ECO:0000256" key="5">
    <source>
        <dbReference type="ARBA" id="ARBA00023211"/>
    </source>
</evidence>
<keyword evidence="5 7" id="KW-0464">Manganese</keyword>
<keyword evidence="3 7" id="KW-0479">Metal-binding</keyword>
<evidence type="ECO:0000256" key="6">
    <source>
        <dbReference type="ARBA" id="ARBA00048809"/>
    </source>
</evidence>
<evidence type="ECO:0000259" key="9">
    <source>
        <dbReference type="Pfam" id="PF01937"/>
    </source>
</evidence>
<dbReference type="GO" id="GO:0103026">
    <property type="term" value="F:fructose-1-phosphatase activity"/>
    <property type="evidence" value="ECO:0007669"/>
    <property type="project" value="RHEA"/>
</dbReference>
<evidence type="ECO:0000313" key="10">
    <source>
        <dbReference type="EMBL" id="RMY87021.1"/>
    </source>
</evidence>
<evidence type="ECO:0000256" key="4">
    <source>
        <dbReference type="ARBA" id="ARBA00022801"/>
    </source>
</evidence>
<dbReference type="GO" id="GO:0046872">
    <property type="term" value="F:metal ion binding"/>
    <property type="evidence" value="ECO:0007669"/>
    <property type="project" value="UniProtKB-UniRule"/>
</dbReference>
<dbReference type="InterPro" id="IPR036075">
    <property type="entry name" value="ARMT-1-like_metal-bd_sf"/>
</dbReference>
<dbReference type="EMBL" id="QWIR01000101">
    <property type="protein sequence ID" value="RMY87021.1"/>
    <property type="molecule type" value="Genomic_DNA"/>
</dbReference>
<protein>
    <recommendedName>
        <fullName evidence="7">Sugar phosphate phosphatase</fullName>
        <ecNumber evidence="7">3.1.3.-</ecNumber>
    </recommendedName>
</protein>
<gene>
    <name evidence="10" type="ORF">D0861_05619</name>
</gene>
<comment type="domain">
    <text evidence="7">Subfamily III proteins have a conserved RTxK motif about 40-50 residues from the C-terminus; the threonine may be replaced by serine or cysteine.</text>
</comment>
<keyword evidence="4 7" id="KW-0378">Hydrolase</keyword>
<dbReference type="Proteomes" id="UP000268823">
    <property type="component" value="Unassembled WGS sequence"/>
</dbReference>
<dbReference type="OrthoDB" id="541375at2759"/>
<dbReference type="PANTHER" id="PTHR12260">
    <property type="entry name" value="DAMAGE-CONTROL PHOSPHATASE ARMT1"/>
    <property type="match status" value="1"/>
</dbReference>
<name>A0A3M7FF11_HORWE</name>
<feature type="region of interest" description="Disordered" evidence="8">
    <location>
        <begin position="485"/>
        <end position="522"/>
    </location>
</feature>
<dbReference type="EC" id="3.1.3.-" evidence="7"/>
<reference evidence="10 11" key="1">
    <citation type="journal article" date="2018" name="BMC Genomics">
        <title>Genomic evidence for intraspecific hybridization in a clonal and extremely halotolerant yeast.</title>
        <authorList>
            <person name="Gostincar C."/>
            <person name="Stajich J.E."/>
            <person name="Zupancic J."/>
            <person name="Zalar P."/>
            <person name="Gunde-Cimerman N."/>
        </authorList>
    </citation>
    <scope>NUCLEOTIDE SEQUENCE [LARGE SCALE GENOMIC DNA]</scope>
    <source>
        <strain evidence="10 11">EXF-2788</strain>
    </source>
</reference>